<dbReference type="eggNOG" id="COG0834">
    <property type="taxonomic scope" value="Bacteria"/>
</dbReference>
<dbReference type="Proteomes" id="UP000004848">
    <property type="component" value="Unassembled WGS sequence"/>
</dbReference>
<dbReference type="Pfam" id="PF00497">
    <property type="entry name" value="SBP_bac_3"/>
    <property type="match status" value="1"/>
</dbReference>
<dbReference type="OrthoDB" id="8587856at2"/>
<dbReference type="GeneID" id="68848316"/>
<proteinExistence type="predicted"/>
<dbReference type="InterPro" id="IPR001638">
    <property type="entry name" value="Solute-binding_3/MltF_N"/>
</dbReference>
<dbReference type="SUPFAM" id="SSF53850">
    <property type="entry name" value="Periplasmic binding protein-like II"/>
    <property type="match status" value="1"/>
</dbReference>
<evidence type="ECO:0000259" key="1">
    <source>
        <dbReference type="Pfam" id="PF00497"/>
    </source>
</evidence>
<dbReference type="PANTHER" id="PTHR38834:SF3">
    <property type="entry name" value="SOLUTE-BINDING PROTEIN FAMILY 3_N-TERMINAL DOMAIN-CONTAINING PROTEIN"/>
    <property type="match status" value="1"/>
</dbReference>
<dbReference type="Gene3D" id="3.40.190.10">
    <property type="entry name" value="Periplasmic binding protein-like II"/>
    <property type="match status" value="2"/>
</dbReference>
<organism evidence="2 3">
    <name type="scientific">Roseibium aggregatum (strain ATCC 25650 / DSM 13394 / JCM 20685 / NBRC 16684 / NCIMB 2208 / IAM 12614 / B1)</name>
    <name type="common">Stappia aggregata</name>
    <dbReference type="NCBI Taxonomy" id="384765"/>
    <lineage>
        <taxon>Bacteria</taxon>
        <taxon>Pseudomonadati</taxon>
        <taxon>Pseudomonadota</taxon>
        <taxon>Alphaproteobacteria</taxon>
        <taxon>Hyphomicrobiales</taxon>
        <taxon>Stappiaceae</taxon>
        <taxon>Roseibium</taxon>
    </lineage>
</organism>
<name>A0NYA4_ROSAI</name>
<accession>A0NYA4</accession>
<gene>
    <name evidence="2" type="ORF">SIAM614_20465</name>
</gene>
<protein>
    <submittedName>
        <fullName evidence="2">ABC-type amino acid transport/signal transduction systems, periplasmic component/domain</fullName>
    </submittedName>
</protein>
<dbReference type="RefSeq" id="WP_006937469.1">
    <property type="nucleotide sequence ID" value="NZ_AAUW01000016.1"/>
</dbReference>
<dbReference type="PANTHER" id="PTHR38834">
    <property type="entry name" value="PERIPLASMIC SUBSTRATE BINDING PROTEIN FAMILY 3"/>
    <property type="match status" value="1"/>
</dbReference>
<reference evidence="2 3" key="1">
    <citation type="submission" date="2006-05" db="EMBL/GenBank/DDBJ databases">
        <authorList>
            <person name="King G."/>
            <person name="Ferriera S."/>
            <person name="Johnson J."/>
            <person name="Kravitz S."/>
            <person name="Beeson K."/>
            <person name="Sutton G."/>
            <person name="Rogers Y.-H."/>
            <person name="Friedman R."/>
            <person name="Frazier M."/>
            <person name="Venter J.C."/>
        </authorList>
    </citation>
    <scope>NUCLEOTIDE SEQUENCE [LARGE SCALE GENOMIC DNA]</scope>
    <source>
        <strain evidence="3">ATCC 25650 / DSM 13394 / JCM 20685 / NBRC 16684 / NCIMB 2208 / IAM 12614 / B1</strain>
    </source>
</reference>
<feature type="domain" description="Solute-binding protein family 3/N-terminal" evidence="1">
    <location>
        <begin position="19"/>
        <end position="216"/>
    </location>
</feature>
<evidence type="ECO:0000313" key="2">
    <source>
        <dbReference type="EMBL" id="EAV42100.1"/>
    </source>
</evidence>
<evidence type="ECO:0000313" key="3">
    <source>
        <dbReference type="Proteomes" id="UP000004848"/>
    </source>
</evidence>
<dbReference type="EMBL" id="AAUW01000016">
    <property type="protein sequence ID" value="EAV42100.1"/>
    <property type="molecule type" value="Genomic_DNA"/>
</dbReference>
<comment type="caution">
    <text evidence="2">The sequence shown here is derived from an EMBL/GenBank/DDBJ whole genome shotgun (WGS) entry which is preliminary data.</text>
</comment>
<dbReference type="AlphaFoldDB" id="A0NYA4"/>
<sequence length="232" mass="25544">MLAGTGVSAATDNTRPEIVIYTEDYKPLYFPHEDGRIDGSVTRLVQSLADEAGISVQMHMRPFKRGLNAVESNANHCFMALWRTEAREPNFNWVGPLEIDGYGLFALKDSSIRLSSVEDSFGYATGAVGGWTSTNELQDAGHPNLVLVYEDKLNANMLKTGHTQLWLGGLISSPYVAAQEGVEIRKLLTLQTVELALACNPKTDVSLTDRLQAVLNSHLEKKPQSNPKRLTQ</sequence>